<evidence type="ECO:0000313" key="4">
    <source>
        <dbReference type="Proteomes" id="UP000182486"/>
    </source>
</evidence>
<evidence type="ECO:0000256" key="1">
    <source>
        <dbReference type="SAM" id="MobiDB-lite"/>
    </source>
</evidence>
<proteinExistence type="predicted"/>
<reference evidence="3 4" key="1">
    <citation type="submission" date="2016-09" db="EMBL/GenBank/DDBJ databases">
        <title>Couchioplanes caeruleus draft genome sequence.</title>
        <authorList>
            <person name="Sheehan J."/>
            <person name="Caffrey P."/>
        </authorList>
    </citation>
    <scope>NUCLEOTIDE SEQUENCE [LARGE SCALE GENOMIC DNA]</scope>
    <source>
        <strain evidence="3 4">DSM 43634</strain>
    </source>
</reference>
<feature type="transmembrane region" description="Helical" evidence="2">
    <location>
        <begin position="194"/>
        <end position="212"/>
    </location>
</feature>
<dbReference type="Pfam" id="PF22564">
    <property type="entry name" value="HAAS"/>
    <property type="match status" value="1"/>
</dbReference>
<dbReference type="EMBL" id="MEIA01000090">
    <property type="protein sequence ID" value="OJF14690.1"/>
    <property type="molecule type" value="Genomic_DNA"/>
</dbReference>
<dbReference type="AlphaFoldDB" id="A0A1K0GBS5"/>
<keyword evidence="4" id="KW-1185">Reference proteome</keyword>
<evidence type="ECO:0000313" key="3">
    <source>
        <dbReference type="EMBL" id="OJF14690.1"/>
    </source>
</evidence>
<comment type="caution">
    <text evidence="3">The sequence shown here is derived from an EMBL/GenBank/DDBJ whole genome shotgun (WGS) entry which is preliminary data.</text>
</comment>
<feature type="region of interest" description="Disordered" evidence="1">
    <location>
        <begin position="297"/>
        <end position="322"/>
    </location>
</feature>
<keyword evidence="2" id="KW-1133">Transmembrane helix</keyword>
<keyword evidence="2" id="KW-0812">Transmembrane</keyword>
<gene>
    <name evidence="3" type="ORF">BG844_08625</name>
</gene>
<dbReference type="Proteomes" id="UP000182486">
    <property type="component" value="Unassembled WGS sequence"/>
</dbReference>
<dbReference type="RefSeq" id="WP_071804347.1">
    <property type="nucleotide sequence ID" value="NZ_MEIA01000090.1"/>
</dbReference>
<protein>
    <submittedName>
        <fullName evidence="3">Uncharacterized protein</fullName>
    </submittedName>
</protein>
<organism evidence="3 4">
    <name type="scientific">Couchioplanes caeruleus subsp. caeruleus</name>
    <dbReference type="NCBI Taxonomy" id="56427"/>
    <lineage>
        <taxon>Bacteria</taxon>
        <taxon>Bacillati</taxon>
        <taxon>Actinomycetota</taxon>
        <taxon>Actinomycetes</taxon>
        <taxon>Micromonosporales</taxon>
        <taxon>Micromonosporaceae</taxon>
        <taxon>Couchioplanes</taxon>
    </lineage>
</organism>
<evidence type="ECO:0000256" key="2">
    <source>
        <dbReference type="SAM" id="Phobius"/>
    </source>
</evidence>
<name>A0A1K0GBS5_9ACTN</name>
<accession>A0A1K0GBS5</accession>
<feature type="transmembrane region" description="Helical" evidence="2">
    <location>
        <begin position="164"/>
        <end position="182"/>
    </location>
</feature>
<keyword evidence="2" id="KW-0472">Membrane</keyword>
<sequence length="322" mass="34923">MKPTAQDEITAYVYAVRAALGDLPEAQRDELLEDLTEHLTEVMADGEGSLTDRLGSPEAYAADLRGAAPFVGGFPDPPSSRPRVIAGLRDQVTPALRDHVLPTLRKADARFGKAVGYERVSDFLRLLRPAWWVLRGYLVAMVVADILDNTGRPLGLLPRIGDSEIVALILLALAVLGSIWFGRRAARLPQWSRLSMYGATVVLIMIGLAGFLDVDSSTRNSYYSDVNYDNPYSGVQDVFVYDEQGRLVTNARLFDQNGQPIHLGDPYCYDESTETGEEKEGGVYPYCASGAPFRMPSAAPKATPSKSAATPSPATPSPAASR</sequence>